<dbReference type="AlphaFoldDB" id="A0A2P4Z1T7"/>
<comment type="caution">
    <text evidence="1">The sequence shown here is derived from an EMBL/GenBank/DDBJ whole genome shotgun (WGS) entry which is preliminary data.</text>
</comment>
<sequence length="578" mass="65043">MGAEISNCQFTKLGDACYSPFSMINNTLSEAAANSFVLNLEKSKFKSQSNQYWFSCMDDSVPYNGTLNCDINNSATIVCGSKNITFSHREYCLFGFQFRKNETVIFDSRDLQSPLLAFPLPTNQLTVATQFYDENFQEKWVLRNGFSGYVPNLGIISSTDISVPKNIKNPFDQINKNDVSGDNETVISDINEDEVSNEYLIPVEQNKIENGGTLSFNISINNIKNDVYLIISDKDKKQIINLVFSKCCGKLIDSMNENYDKFLYTEEFMSSSTIDLNLTWKSSIYTLKAKSSDTTIAIIPTENKNVPHQALFLDSLTREELKSNWSYSTGVKNPNSVSCTINALEGRCKSSSVTVTKMVNPNIEFLRFGFLFSKDILAPFEMIVSQNSNILATFQITSNAIKVQSSDSEEINLKKEFTTGEWVSGDIFIISDDIHNVIEEDSTISCKYYSDSCFNTQNSQDWIGIVSEKSILRYAYLKKQAVENKVETNTNTEADSLSSSSKAQNYLYISFKNCIIAKLKINSNSFNKVSVTSRQGPNHLVYWRLKSGVSTSINIPDNYLDNLKTNIPKEIEASANKN</sequence>
<dbReference type="OrthoDB" id="342849at2759"/>
<proteinExistence type="predicted"/>
<dbReference type="EMBL" id="JIBK01000035">
    <property type="protein sequence ID" value="POM84038.1"/>
    <property type="molecule type" value="Genomic_DNA"/>
</dbReference>
<evidence type="ECO:0000313" key="1">
    <source>
        <dbReference type="EMBL" id="POM84038.1"/>
    </source>
</evidence>
<gene>
    <name evidence="1" type="ORF">CmeUKMEL1_10395</name>
</gene>
<keyword evidence="2" id="KW-1185">Reference proteome</keyword>
<evidence type="ECO:0000313" key="2">
    <source>
        <dbReference type="Proteomes" id="UP000236928"/>
    </source>
</evidence>
<reference evidence="1 2" key="1">
    <citation type="submission" date="2014-04" db="EMBL/GenBank/DDBJ databases">
        <title>Comparative Genomics of Cryptosporidium Species.</title>
        <authorList>
            <person name="Silva J.C."/>
            <person name="Su Q."/>
            <person name="Chalmers R."/>
            <person name="Chibucos M.C."/>
            <person name="Elwin K."/>
            <person name="Godinez A."/>
            <person name="Guo F."/>
            <person name="Huynh K."/>
            <person name="Orvis J."/>
            <person name="Ott S."/>
            <person name="Sadzewicz L."/>
            <person name="Sengamalay N."/>
            <person name="Shetty A."/>
            <person name="Sun M."/>
            <person name="Tallon L."/>
            <person name="Xiao L."/>
            <person name="Zhang H."/>
            <person name="Fraser C.M."/>
            <person name="Zhu G."/>
            <person name="Kissinger J."/>
            <person name="Widmer G."/>
        </authorList>
    </citation>
    <scope>NUCLEOTIDE SEQUENCE [LARGE SCALE GENOMIC DNA]</scope>
    <source>
        <strain evidence="1 2">UKMEL1</strain>
    </source>
</reference>
<organism evidence="1 2">
    <name type="scientific">Cryptosporidium meleagridis</name>
    <dbReference type="NCBI Taxonomy" id="93969"/>
    <lineage>
        <taxon>Eukaryota</taxon>
        <taxon>Sar</taxon>
        <taxon>Alveolata</taxon>
        <taxon>Apicomplexa</taxon>
        <taxon>Conoidasida</taxon>
        <taxon>Coccidia</taxon>
        <taxon>Eucoccidiorida</taxon>
        <taxon>Eimeriorina</taxon>
        <taxon>Cryptosporidiidae</taxon>
        <taxon>Cryptosporidium</taxon>
    </lineage>
</organism>
<accession>A0A2P4Z1T7</accession>
<name>A0A2P4Z1T7_9CRYT</name>
<dbReference type="VEuPathDB" id="CryptoDB:CmeUKMEL1_10395"/>
<dbReference type="Proteomes" id="UP000236928">
    <property type="component" value="Unassembled WGS sequence"/>
</dbReference>
<protein>
    <submittedName>
        <fullName evidence="1">Uncharacterized protein</fullName>
    </submittedName>
</protein>